<dbReference type="GO" id="GO:0005886">
    <property type="term" value="C:plasma membrane"/>
    <property type="evidence" value="ECO:0007669"/>
    <property type="project" value="UniProtKB-SubCell"/>
</dbReference>
<dbReference type="InterPro" id="IPR055111">
    <property type="entry name" value="RNF34_RFFL_HeH"/>
</dbReference>
<dbReference type="InterPro" id="IPR036361">
    <property type="entry name" value="SAP_dom_sf"/>
</dbReference>
<sequence length="707" mass="76407">MPCEACHVQFGLITRKKCCAECRRLFCRSCLERRDERILCQNCLVLTKRPLSKVDLGQLKVKELIFYLQSKHISTSGCVEKDDLVNLVLAHVNTGTTNSPRSPLGSPGSPGGNGTYGSTTGAFQFSSASNSGASSRYGQFYSTSAENCANTFDQIKNTCQNLFSSISEKLGSDPKSQQPHNPGGPRFSNSSTEENLRPRPDRTSPTGVYQQPRFGSNDVYQVNLPPPTTTPGISPTDEVRNGPGMVPNADEDGGSGLTSGADDTSANTSSVSSPEHRSGAADALSVRIESMLASDAIQNPGGCDCSDDEEEGGGEEPKKAASEENLLPEVEPAAEAGPSQRLSVPESNTDTCSSSFDELNPECVASPPERPPTADPTDPENWQIVHVPTPSATTPSPINESTLPQTTISTATMTEQPQATTNPGDDVPPVCPSQTPRRHSDSSFLLAVVPSGSRGRSPVPEPPAQSSQPSVITNNKCFKCGKRRNGLRRQLKKFRRQLEVTGGVCSEAEKRRQLEAFLGYLERRSKGSLELSTDTDSITDQDASISLALDGEPMELGGGAEGSSHYPRAGDDEGLEVKITVYSSGNQDLANMSHLKLSDIKESADLDVLSVKQLKELLMLNRVDFKGCCEKPELRERVLRLWRDFKSIPSIEKLTTDDLCKICMDAPIECVILECGHMTTCTACGKVLSECPICRQYIVRVVRFFRA</sequence>
<accession>A0ABD1DPE8</accession>
<evidence type="ECO:0000256" key="4">
    <source>
        <dbReference type="PROSITE-ProRule" id="PRU00175"/>
    </source>
</evidence>
<dbReference type="GO" id="GO:0008270">
    <property type="term" value="F:zinc ion binding"/>
    <property type="evidence" value="ECO:0007669"/>
    <property type="project" value="UniProtKB-KW"/>
</dbReference>
<dbReference type="Pfam" id="PF23632">
    <property type="entry name" value="SAP_RNF34_RFFL"/>
    <property type="match status" value="1"/>
</dbReference>
<evidence type="ECO:0000313" key="7">
    <source>
        <dbReference type="EMBL" id="KAL1401620.1"/>
    </source>
</evidence>
<comment type="subcellular location">
    <subcellularLocation>
        <location evidence="1">Cell membrane</location>
        <topology evidence="1">Peripheral membrane protein</topology>
    </subcellularLocation>
</comment>
<keyword evidence="8" id="KW-1185">Reference proteome</keyword>
<dbReference type="InterPro" id="IPR057299">
    <property type="entry name" value="RNF34_RFFL_SAP"/>
</dbReference>
<name>A0ABD1DPE8_CULPP</name>
<dbReference type="InterPro" id="IPR011011">
    <property type="entry name" value="Znf_FYVE_PHD"/>
</dbReference>
<feature type="compositionally biased region" description="Acidic residues" evidence="5">
    <location>
        <begin position="305"/>
        <end position="314"/>
    </location>
</feature>
<organism evidence="7 8">
    <name type="scientific">Culex pipiens pipiens</name>
    <name type="common">Northern house mosquito</name>
    <dbReference type="NCBI Taxonomy" id="38569"/>
    <lineage>
        <taxon>Eukaryota</taxon>
        <taxon>Metazoa</taxon>
        <taxon>Ecdysozoa</taxon>
        <taxon>Arthropoda</taxon>
        <taxon>Hexapoda</taxon>
        <taxon>Insecta</taxon>
        <taxon>Pterygota</taxon>
        <taxon>Neoptera</taxon>
        <taxon>Endopterygota</taxon>
        <taxon>Diptera</taxon>
        <taxon>Nematocera</taxon>
        <taxon>Culicoidea</taxon>
        <taxon>Culicidae</taxon>
        <taxon>Culicinae</taxon>
        <taxon>Culicini</taxon>
        <taxon>Culex</taxon>
        <taxon>Culex</taxon>
    </lineage>
</organism>
<evidence type="ECO:0000256" key="2">
    <source>
        <dbReference type="ARBA" id="ARBA00022771"/>
    </source>
</evidence>
<dbReference type="Pfam" id="PF13920">
    <property type="entry name" value="zf-C3HC4_3"/>
    <property type="match status" value="1"/>
</dbReference>
<keyword evidence="2 4" id="KW-0479">Metal-binding</keyword>
<feature type="compositionally biased region" description="Polar residues" evidence="5">
    <location>
        <begin position="340"/>
        <end position="357"/>
    </location>
</feature>
<dbReference type="PANTHER" id="PTHR14879">
    <property type="entry name" value="CASPASE REGULATOR, RING FINGER DOMAIN-CONTAINING"/>
    <property type="match status" value="1"/>
</dbReference>
<dbReference type="Pfam" id="PF22968">
    <property type="entry name" value="RNF34L-like_3rd"/>
    <property type="match status" value="1"/>
</dbReference>
<dbReference type="CDD" id="cd15750">
    <property type="entry name" value="FYVE_CARP"/>
    <property type="match status" value="1"/>
</dbReference>
<dbReference type="InterPro" id="IPR051728">
    <property type="entry name" value="RING-FYVE_E3_ubiquitin-ligase"/>
</dbReference>
<dbReference type="SUPFAM" id="SSF57850">
    <property type="entry name" value="RING/U-box"/>
    <property type="match status" value="1"/>
</dbReference>
<dbReference type="Proteomes" id="UP001562425">
    <property type="component" value="Unassembled WGS sequence"/>
</dbReference>
<feature type="region of interest" description="Disordered" evidence="5">
    <location>
        <begin position="168"/>
        <end position="472"/>
    </location>
</feature>
<feature type="region of interest" description="Disordered" evidence="5">
    <location>
        <begin position="96"/>
        <end position="118"/>
    </location>
</feature>
<keyword evidence="3" id="KW-0862">Zinc</keyword>
<keyword evidence="2 4" id="KW-0863">Zinc-finger</keyword>
<dbReference type="InterPro" id="IPR013083">
    <property type="entry name" value="Znf_RING/FYVE/PHD"/>
</dbReference>
<dbReference type="PROSITE" id="PS50089">
    <property type="entry name" value="ZF_RING_2"/>
    <property type="match status" value="1"/>
</dbReference>
<feature type="compositionally biased region" description="Polar residues" evidence="5">
    <location>
        <begin position="261"/>
        <end position="273"/>
    </location>
</feature>
<gene>
    <name evidence="7" type="ORF">pipiens_006475</name>
</gene>
<dbReference type="SUPFAM" id="SSF57903">
    <property type="entry name" value="FYVE/PHD zinc finger"/>
    <property type="match status" value="1"/>
</dbReference>
<proteinExistence type="predicted"/>
<feature type="compositionally biased region" description="Polar residues" evidence="5">
    <location>
        <begin position="390"/>
        <end position="423"/>
    </location>
</feature>
<reference evidence="7 8" key="1">
    <citation type="submission" date="2024-05" db="EMBL/GenBank/DDBJ databases">
        <title>Culex pipiens pipiens assembly and annotation.</title>
        <authorList>
            <person name="Alout H."/>
            <person name="Durand T."/>
        </authorList>
    </citation>
    <scope>NUCLEOTIDE SEQUENCE [LARGE SCALE GENOMIC DNA]</scope>
    <source>
        <strain evidence="7">HA-2024</strain>
        <tissue evidence="7">Whole body</tissue>
    </source>
</reference>
<dbReference type="PANTHER" id="PTHR14879:SF15">
    <property type="entry name" value="E3 UBIQUITIN-PROTEIN LIGASE RIFIFYLIN-LIKE PROTEIN"/>
    <property type="match status" value="1"/>
</dbReference>
<dbReference type="SMART" id="SM00184">
    <property type="entry name" value="RING"/>
    <property type="match status" value="2"/>
</dbReference>
<comment type="caution">
    <text evidence="7">The sequence shown here is derived from an EMBL/GenBank/DDBJ whole genome shotgun (WGS) entry which is preliminary data.</text>
</comment>
<dbReference type="Gene3D" id="3.30.40.10">
    <property type="entry name" value="Zinc/RING finger domain, C3HC4 (zinc finger)"/>
    <property type="match status" value="1"/>
</dbReference>
<dbReference type="Gene3D" id="1.10.720.140">
    <property type="match status" value="1"/>
</dbReference>
<dbReference type="CDD" id="cd16500">
    <property type="entry name" value="RING-HC_CARP"/>
    <property type="match status" value="1"/>
</dbReference>
<evidence type="ECO:0000259" key="6">
    <source>
        <dbReference type="PROSITE" id="PS50089"/>
    </source>
</evidence>
<dbReference type="SUPFAM" id="SSF68906">
    <property type="entry name" value="SAP domain"/>
    <property type="match status" value="1"/>
</dbReference>
<protein>
    <recommendedName>
        <fullName evidence="6">RING-type domain-containing protein</fullName>
    </recommendedName>
</protein>
<evidence type="ECO:0000256" key="5">
    <source>
        <dbReference type="SAM" id="MobiDB-lite"/>
    </source>
</evidence>
<dbReference type="AlphaFoldDB" id="A0ABD1DPE8"/>
<evidence type="ECO:0000256" key="3">
    <source>
        <dbReference type="ARBA" id="ARBA00022833"/>
    </source>
</evidence>
<dbReference type="InterPro" id="IPR001841">
    <property type="entry name" value="Znf_RING"/>
</dbReference>
<dbReference type="FunFam" id="3.30.40.10:FF:000110">
    <property type="entry name" value="E3 ubiquitin-protein ligase RNF34 isoform X1"/>
    <property type="match status" value="1"/>
</dbReference>
<feature type="domain" description="RING-type" evidence="6">
    <location>
        <begin position="660"/>
        <end position="695"/>
    </location>
</feature>
<evidence type="ECO:0000313" key="8">
    <source>
        <dbReference type="Proteomes" id="UP001562425"/>
    </source>
</evidence>
<evidence type="ECO:0000256" key="1">
    <source>
        <dbReference type="ARBA" id="ARBA00004202"/>
    </source>
</evidence>
<dbReference type="EMBL" id="JBEHCU010004456">
    <property type="protein sequence ID" value="KAL1401620.1"/>
    <property type="molecule type" value="Genomic_DNA"/>
</dbReference>